<dbReference type="RefSeq" id="WP_079376035.1">
    <property type="nucleotide sequence ID" value="NZ_MWVS01000054.1"/>
</dbReference>
<name>A0A1V4FLM4_LIMRT</name>
<evidence type="ECO:0008006" key="3">
    <source>
        <dbReference type="Google" id="ProtNLM"/>
    </source>
</evidence>
<dbReference type="InterPro" id="IPR011664">
    <property type="entry name" value="Abi_system_AbiD/AbiF-like"/>
</dbReference>
<dbReference type="Pfam" id="PF07751">
    <property type="entry name" value="Abi_2"/>
    <property type="match status" value="1"/>
</dbReference>
<comment type="caution">
    <text evidence="1">The sequence shown here is derived from an EMBL/GenBank/DDBJ whole genome shotgun (WGS) entry which is preliminary data.</text>
</comment>
<sequence length="316" mass="37329">MCTFETINEQINILKHRGLIIHNEERAKRYLLTNNYYNIINGYSKFFQDHEDHFVDGATFDEIRELYWFDKEFKQVLLNGILNAEHHLKSIAAYRFAESNSRSKYPYLQIGNYDTNSLNRNWKLISKLSKILSSNCNYDNNTIYHNIHSHNDVPIWVIVDYFDFGTLRDFIRCLPRNLQNKIAIDCTDFISDNIPNFNNTFPIGAMNSFIKNIHETRNICAHNNRLLKFKCRSDSAYFEPLHSLHAISRNDTRNNVFTTFINLQCFLSKTEYGVLNNTLRKRVKHLNHRLHSISVNSILFSLGFPDNWHENDPLPQ</sequence>
<reference evidence="1 2" key="1">
    <citation type="submission" date="2017-03" db="EMBL/GenBank/DDBJ databases">
        <title>Antibiotic resistance of probiotic microorganisms.</title>
        <authorList>
            <person name="Sanudo A.I."/>
            <person name="Olivares M."/>
            <person name="Banuelos O."/>
        </authorList>
    </citation>
    <scope>NUCLEOTIDE SEQUENCE [LARGE SCALE GENOMIC DNA]</scope>
    <source>
        <strain evidence="1 2">CECT8605</strain>
    </source>
</reference>
<dbReference type="Proteomes" id="UP000189795">
    <property type="component" value="Unassembled WGS sequence"/>
</dbReference>
<evidence type="ECO:0000313" key="1">
    <source>
        <dbReference type="EMBL" id="OPG88549.1"/>
    </source>
</evidence>
<dbReference type="PIRSF" id="PIRSF034934">
    <property type="entry name" value="AbiF_AbiD"/>
    <property type="match status" value="1"/>
</dbReference>
<organism evidence="1 2">
    <name type="scientific">Limosilactobacillus reuteri</name>
    <name type="common">Lactobacillus reuteri</name>
    <dbReference type="NCBI Taxonomy" id="1598"/>
    <lineage>
        <taxon>Bacteria</taxon>
        <taxon>Bacillati</taxon>
        <taxon>Bacillota</taxon>
        <taxon>Bacilli</taxon>
        <taxon>Lactobacillales</taxon>
        <taxon>Lactobacillaceae</taxon>
        <taxon>Limosilactobacillus</taxon>
    </lineage>
</organism>
<protein>
    <recommendedName>
        <fullName evidence="3">Abi family protein</fullName>
    </recommendedName>
</protein>
<dbReference type="EMBL" id="MWVS01000054">
    <property type="protein sequence ID" value="OPG88549.1"/>
    <property type="molecule type" value="Genomic_DNA"/>
</dbReference>
<evidence type="ECO:0000313" key="2">
    <source>
        <dbReference type="Proteomes" id="UP000189795"/>
    </source>
</evidence>
<accession>A0A1V4FLM4</accession>
<gene>
    <name evidence="1" type="ORF">B5D07_04900</name>
</gene>
<dbReference type="AlphaFoldDB" id="A0A1V4FLM4"/>
<proteinExistence type="predicted"/>
<dbReference type="InterPro" id="IPR017034">
    <property type="entry name" value="Abi_system_AbiD/AbiF"/>
</dbReference>